<dbReference type="PANTHER" id="PTHR47447:SF17">
    <property type="entry name" value="OS12G0638900 PROTEIN"/>
    <property type="match status" value="1"/>
</dbReference>
<evidence type="ECO:0000256" key="2">
    <source>
        <dbReference type="PROSITE-ProRule" id="PRU00708"/>
    </source>
</evidence>
<dbReference type="Proteomes" id="UP001178507">
    <property type="component" value="Unassembled WGS sequence"/>
</dbReference>
<accession>A0AA36J2J8</accession>
<dbReference type="PANTHER" id="PTHR47447">
    <property type="entry name" value="OS03G0856100 PROTEIN"/>
    <property type="match status" value="1"/>
</dbReference>
<name>A0AA36J2J8_9DINO</name>
<dbReference type="Pfam" id="PF01535">
    <property type="entry name" value="PPR"/>
    <property type="match status" value="4"/>
</dbReference>
<feature type="repeat" description="PPR" evidence="2">
    <location>
        <begin position="184"/>
        <end position="218"/>
    </location>
</feature>
<evidence type="ECO:0000256" key="1">
    <source>
        <dbReference type="ARBA" id="ARBA00022737"/>
    </source>
</evidence>
<evidence type="ECO:0008006" key="5">
    <source>
        <dbReference type="Google" id="ProtNLM"/>
    </source>
</evidence>
<gene>
    <name evidence="3" type="ORF">EVOR1521_LOCUS22248</name>
</gene>
<dbReference type="InterPro" id="IPR011990">
    <property type="entry name" value="TPR-like_helical_dom_sf"/>
</dbReference>
<dbReference type="AlphaFoldDB" id="A0AA36J2J8"/>
<feature type="repeat" description="PPR" evidence="2">
    <location>
        <begin position="47"/>
        <end position="81"/>
    </location>
</feature>
<proteinExistence type="predicted"/>
<reference evidence="3" key="1">
    <citation type="submission" date="2023-08" db="EMBL/GenBank/DDBJ databases">
        <authorList>
            <person name="Chen Y."/>
            <person name="Shah S."/>
            <person name="Dougan E. K."/>
            <person name="Thang M."/>
            <person name="Chan C."/>
        </authorList>
    </citation>
    <scope>NUCLEOTIDE SEQUENCE</scope>
</reference>
<dbReference type="InterPro" id="IPR002885">
    <property type="entry name" value="PPR_rpt"/>
</dbReference>
<keyword evidence="4" id="KW-1185">Reference proteome</keyword>
<evidence type="ECO:0000313" key="4">
    <source>
        <dbReference type="Proteomes" id="UP001178507"/>
    </source>
</evidence>
<keyword evidence="1" id="KW-0677">Repeat</keyword>
<dbReference type="PROSITE" id="PS51375">
    <property type="entry name" value="PPR"/>
    <property type="match status" value="2"/>
</dbReference>
<dbReference type="EMBL" id="CAUJNA010003300">
    <property type="protein sequence ID" value="CAJ1398455.1"/>
    <property type="molecule type" value="Genomic_DNA"/>
</dbReference>
<sequence>MAMRSQRLASAWNPALAQLAQLSKKPTPPQRRSALQQLWHSQAFLETPRHFALAINAFGRERRWQDALHLLAQMPQRSLGPCMFSHSAAVSACARASAWPAAMGLICDAGTEPDLIAVTSALTACQKASRWQEALALQAEAQRRALQLDIVALNSVISSCGKGSAWAAALALLQFADSQRLKPGLVTWSSAVSACERGQQWQRALRLFAQAKEQGVDAILLGAAISACEKGRQWQVALGLLRAAPAWGCRADTVAVNAALSACGKSSEWQKALELLRAPDAVSFDAALDAVALASEWPKVLVLLQDMEQHGFRRSEFSYVSSLSALSSSRQWQRAMVLWEELEKGGSANVLLRLAGVEAFGDHCWRWALQLAHDGDLDLQRGVLRALLRASRLEEALALYRDLEEQGAFQPWLSECELDLHGMCLEVAFLASLSALLSRALSPRHARQGYARICKDQGRCCWLWASAAAVALAARYWQRSCRSCWRLEWRCRPTLAGCW</sequence>
<dbReference type="Gene3D" id="1.25.40.10">
    <property type="entry name" value="Tetratricopeptide repeat domain"/>
    <property type="match status" value="3"/>
</dbReference>
<organism evidence="3 4">
    <name type="scientific">Effrenium voratum</name>
    <dbReference type="NCBI Taxonomy" id="2562239"/>
    <lineage>
        <taxon>Eukaryota</taxon>
        <taxon>Sar</taxon>
        <taxon>Alveolata</taxon>
        <taxon>Dinophyceae</taxon>
        <taxon>Suessiales</taxon>
        <taxon>Symbiodiniaceae</taxon>
        <taxon>Effrenium</taxon>
    </lineage>
</organism>
<evidence type="ECO:0000313" key="3">
    <source>
        <dbReference type="EMBL" id="CAJ1398455.1"/>
    </source>
</evidence>
<comment type="caution">
    <text evidence="3">The sequence shown here is derived from an EMBL/GenBank/DDBJ whole genome shotgun (WGS) entry which is preliminary data.</text>
</comment>
<protein>
    <recommendedName>
        <fullName evidence="5">Pentatricopeptide repeat-containing protein, chloroplastic</fullName>
    </recommendedName>
</protein>